<organism evidence="1 2">
    <name type="scientific">Cyberlindnera jadinii (strain ATCC 18201 / CBS 1600 / BCRC 20928 / JCM 3617 / NBRC 0987 / NRRL Y-1542)</name>
    <name type="common">Torula yeast</name>
    <name type="synonym">Candida utilis</name>
    <dbReference type="NCBI Taxonomy" id="983966"/>
    <lineage>
        <taxon>Eukaryota</taxon>
        <taxon>Fungi</taxon>
        <taxon>Dikarya</taxon>
        <taxon>Ascomycota</taxon>
        <taxon>Saccharomycotina</taxon>
        <taxon>Saccharomycetes</taxon>
        <taxon>Phaffomycetales</taxon>
        <taxon>Phaffomycetaceae</taxon>
        <taxon>Cyberlindnera</taxon>
    </lineage>
</organism>
<dbReference type="AlphaFoldDB" id="A0A0H5C080"/>
<dbReference type="InterPro" id="IPR009003">
    <property type="entry name" value="Peptidase_S1_PA"/>
</dbReference>
<dbReference type="GO" id="GO:0031998">
    <property type="term" value="P:regulation of fatty acid beta-oxidation"/>
    <property type="evidence" value="ECO:0007669"/>
    <property type="project" value="TreeGrafter"/>
</dbReference>
<proteinExistence type="predicted"/>
<accession>A0A0H5C080</accession>
<evidence type="ECO:0008006" key="3">
    <source>
        <dbReference type="Google" id="ProtNLM"/>
    </source>
</evidence>
<dbReference type="GO" id="GO:0005777">
    <property type="term" value="C:peroxisome"/>
    <property type="evidence" value="ECO:0007669"/>
    <property type="project" value="InterPro"/>
</dbReference>
<name>A0A0H5C080_CYBJN</name>
<dbReference type="PANTHER" id="PTHR21004:SF0">
    <property type="entry name" value="PEROXISOMAL LEADER PEPTIDE-PROCESSING PROTEASE"/>
    <property type="match status" value="1"/>
</dbReference>
<dbReference type="Gene3D" id="2.40.10.10">
    <property type="entry name" value="Trypsin-like serine proteases"/>
    <property type="match status" value="2"/>
</dbReference>
<dbReference type="InterPro" id="IPR043504">
    <property type="entry name" value="Peptidase_S1_PA_chymotrypsin"/>
</dbReference>
<protein>
    <recommendedName>
        <fullName evidence="3">Trypsin-like serine protease</fullName>
    </recommendedName>
</protein>
<evidence type="ECO:0000313" key="2">
    <source>
        <dbReference type="Proteomes" id="UP000038830"/>
    </source>
</evidence>
<dbReference type="GO" id="GO:0016485">
    <property type="term" value="P:protein processing"/>
    <property type="evidence" value="ECO:0007669"/>
    <property type="project" value="InterPro"/>
</dbReference>
<dbReference type="Pfam" id="PF13365">
    <property type="entry name" value="Trypsin_2"/>
    <property type="match status" value="1"/>
</dbReference>
<dbReference type="InterPro" id="IPR039245">
    <property type="entry name" value="TYSND1/DEG15"/>
</dbReference>
<dbReference type="EMBL" id="CDQK01000001">
    <property type="protein sequence ID" value="CEP20842.1"/>
    <property type="molecule type" value="Genomic_DNA"/>
</dbReference>
<dbReference type="PANTHER" id="PTHR21004">
    <property type="entry name" value="SERINE PROTEASE-RELATED"/>
    <property type="match status" value="1"/>
</dbReference>
<dbReference type="SUPFAM" id="SSF50494">
    <property type="entry name" value="Trypsin-like serine proteases"/>
    <property type="match status" value="1"/>
</dbReference>
<sequence length="514" mass="56779">MSLWYYTPVAIHLVCNKVKSACSGVLLFNGQSSEHYVLTICDVTFPERQSYKLTAPLLIDSSSVSWVPLELVDVRYFQEDNYGTQEQSFYSLLKGFEKNNTFKLKPSPSERLSVLHLKVPERLREDISVKQLFDVNLLKPFAFKQSSLVPIPTKITIDCCPFSLTNTALFINHKLFGSVNYKTKTGQLYFSDVKYLDDTIGSAVTMDSTSSCLGLVAGALSKTNGDGEILVIASWDTIFGLLRYRSFNFSSPKVEQALTTQEAMSKGWYDPLASVVRISVNSSDGCFWGSGVIISNDLIVTNKHVVEEHSTINDLTISAPYSSKVLLKLSDVKIVSCPLVGFDLCFLQLQKPLATMRPAKLCDSYASEMLSLQVGMPVTSIGYGLLFNDDTSDLKPFVNEGHINKIITRHLEDLAHLEMTMMIVSAACWNGSSGGGLFNTKGELVGIMTSNGKLSNGEVMANFTLSIPINIVSKCVKMLRSGSKPVELQTTIPTLWSLQNTHDNIDISPLAWKL</sequence>
<gene>
    <name evidence="1" type="ORF">BN1211_0805</name>
</gene>
<reference evidence="2" key="1">
    <citation type="journal article" date="2015" name="J. Biotechnol.">
        <title>The structure of the Cyberlindnera jadinii genome and its relation to Candida utilis analyzed by the occurrence of single nucleotide polymorphisms.</title>
        <authorList>
            <person name="Rupp O."/>
            <person name="Brinkrolf K."/>
            <person name="Buerth C."/>
            <person name="Kunigo M."/>
            <person name="Schneider J."/>
            <person name="Jaenicke S."/>
            <person name="Goesmann A."/>
            <person name="Puehler A."/>
            <person name="Jaeger K.-E."/>
            <person name="Ernst J.F."/>
        </authorList>
    </citation>
    <scope>NUCLEOTIDE SEQUENCE [LARGE SCALE GENOMIC DNA]</scope>
    <source>
        <strain evidence="2">ATCC 18201 / CBS 1600 / BCRC 20928 / JCM 3617 / NBRC 0987 / NRRL Y-1542</strain>
    </source>
</reference>
<dbReference type="GO" id="GO:0004252">
    <property type="term" value="F:serine-type endopeptidase activity"/>
    <property type="evidence" value="ECO:0007669"/>
    <property type="project" value="InterPro"/>
</dbReference>
<dbReference type="Proteomes" id="UP000038830">
    <property type="component" value="Unassembled WGS sequence"/>
</dbReference>
<evidence type="ECO:0000313" key="1">
    <source>
        <dbReference type="EMBL" id="CEP20842.1"/>
    </source>
</evidence>